<sequence length="103" mass="11766">MPVLTDVATVVEQGLMGVADVDLIDVCRGENRCLITLDLDFSNPFIFPPEDYAGIVVIRLPRRSAPEDLYQAVRVLISAFKSDAIEGRLWFVERRRIRQYQPE</sequence>
<proteinExistence type="predicted"/>
<dbReference type="EMBL" id="CAADEX010000019">
    <property type="protein sequence ID" value="VFJ48095.1"/>
    <property type="molecule type" value="Genomic_DNA"/>
</dbReference>
<dbReference type="Pfam" id="PF18480">
    <property type="entry name" value="DUF5615"/>
    <property type="match status" value="1"/>
</dbReference>
<name>A0A450S889_9GAMM</name>
<protein>
    <recommendedName>
        <fullName evidence="1">DUF5615 domain-containing protein</fullName>
    </recommendedName>
</protein>
<accession>A0A450S889</accession>
<feature type="domain" description="DUF5615" evidence="1">
    <location>
        <begin position="6"/>
        <end position="94"/>
    </location>
</feature>
<organism evidence="2">
    <name type="scientific">Candidatus Kentrum sp. DK</name>
    <dbReference type="NCBI Taxonomy" id="2126562"/>
    <lineage>
        <taxon>Bacteria</taxon>
        <taxon>Pseudomonadati</taxon>
        <taxon>Pseudomonadota</taxon>
        <taxon>Gammaproteobacteria</taxon>
        <taxon>Candidatus Kentrum</taxon>
    </lineage>
</organism>
<dbReference type="InterPro" id="IPR041049">
    <property type="entry name" value="DUF5615"/>
</dbReference>
<dbReference type="AlphaFoldDB" id="A0A450S889"/>
<gene>
    <name evidence="2" type="ORF">BECKDK2373B_GA0170837_101965</name>
</gene>
<reference evidence="2" key="1">
    <citation type="submission" date="2019-02" db="EMBL/GenBank/DDBJ databases">
        <authorList>
            <person name="Gruber-Vodicka R. H."/>
            <person name="Seah K. B. B."/>
        </authorList>
    </citation>
    <scope>NUCLEOTIDE SEQUENCE</scope>
    <source>
        <strain evidence="2">BECK_DK47</strain>
    </source>
</reference>
<evidence type="ECO:0000313" key="2">
    <source>
        <dbReference type="EMBL" id="VFJ48095.1"/>
    </source>
</evidence>
<evidence type="ECO:0000259" key="1">
    <source>
        <dbReference type="Pfam" id="PF18480"/>
    </source>
</evidence>